<dbReference type="HOGENOM" id="CLU_3297926_0_0_6"/>
<organism evidence="1 2">
    <name type="scientific">Thiocystis violascens (strain ATCC 17096 / DSM 198 / 6111)</name>
    <name type="common">Chromatium violascens</name>
    <dbReference type="NCBI Taxonomy" id="765911"/>
    <lineage>
        <taxon>Bacteria</taxon>
        <taxon>Pseudomonadati</taxon>
        <taxon>Pseudomonadota</taxon>
        <taxon>Gammaproteobacteria</taxon>
        <taxon>Chromatiales</taxon>
        <taxon>Chromatiaceae</taxon>
        <taxon>Thiocystis</taxon>
    </lineage>
</organism>
<dbReference type="EMBL" id="CP003154">
    <property type="protein sequence ID" value="AFL73899.1"/>
    <property type="molecule type" value="Genomic_DNA"/>
</dbReference>
<name>G4E0Q4_THIV6</name>
<protein>
    <submittedName>
        <fullName evidence="1">Uncharacterized protein</fullName>
    </submittedName>
</protein>
<evidence type="ECO:0000313" key="1">
    <source>
        <dbReference type="EMBL" id="AFL73899.1"/>
    </source>
</evidence>
<sequence length="40" mass="4707">MNGFTLRGPDFPSVLRVPQDEREILRMFCWLAGWLVGWLV</sequence>
<proteinExistence type="predicted"/>
<evidence type="ECO:0000313" key="2">
    <source>
        <dbReference type="Proteomes" id="UP000006062"/>
    </source>
</evidence>
<reference evidence="1 2" key="1">
    <citation type="submission" date="2012-06" db="EMBL/GenBank/DDBJ databases">
        <title>Complete sequence of Thiocystis violascens DSM 198.</title>
        <authorList>
            <consortium name="US DOE Joint Genome Institute"/>
            <person name="Lucas S."/>
            <person name="Han J."/>
            <person name="Lapidus A."/>
            <person name="Cheng J.-F."/>
            <person name="Goodwin L."/>
            <person name="Pitluck S."/>
            <person name="Peters L."/>
            <person name="Ovchinnikova G."/>
            <person name="Teshima H."/>
            <person name="Detter J.C."/>
            <person name="Han C."/>
            <person name="Tapia R."/>
            <person name="Land M."/>
            <person name="Hauser L."/>
            <person name="Kyrpides N."/>
            <person name="Ivanova N."/>
            <person name="Pagani I."/>
            <person name="Vogl K."/>
            <person name="Liu Z."/>
            <person name="Frigaard N.-U."/>
            <person name="Bryant D."/>
            <person name="Woyke T."/>
        </authorList>
    </citation>
    <scope>NUCLEOTIDE SEQUENCE [LARGE SCALE GENOMIC DNA]</scope>
    <source>
        <strain evidence="2">ATCC 17096 / DSM 198 / 6111</strain>
    </source>
</reference>
<dbReference type="AlphaFoldDB" id="G4E0Q4"/>
<accession>G4E0Q4</accession>
<keyword evidence="2" id="KW-1185">Reference proteome</keyword>
<gene>
    <name evidence="1" type="ordered locus">Thivi_1939</name>
</gene>
<dbReference type="KEGG" id="tvi:Thivi_1939"/>
<dbReference type="Proteomes" id="UP000006062">
    <property type="component" value="Chromosome"/>
</dbReference>